<dbReference type="EMBL" id="JAERRH010000047">
    <property type="protein sequence ID" value="MBL1110586.1"/>
    <property type="molecule type" value="Genomic_DNA"/>
</dbReference>
<gene>
    <name evidence="1" type="ORF">JK361_39630</name>
</gene>
<organism evidence="1 2">
    <name type="scientific">Streptomyces musisoli</name>
    <dbReference type="NCBI Taxonomy" id="2802280"/>
    <lineage>
        <taxon>Bacteria</taxon>
        <taxon>Bacillati</taxon>
        <taxon>Actinomycetota</taxon>
        <taxon>Actinomycetes</taxon>
        <taxon>Kitasatosporales</taxon>
        <taxon>Streptomycetaceae</taxon>
        <taxon>Streptomyces</taxon>
    </lineage>
</organism>
<evidence type="ECO:0008006" key="3">
    <source>
        <dbReference type="Google" id="ProtNLM"/>
    </source>
</evidence>
<proteinExistence type="predicted"/>
<evidence type="ECO:0000313" key="1">
    <source>
        <dbReference type="EMBL" id="MBL1110586.1"/>
    </source>
</evidence>
<reference evidence="1 2" key="1">
    <citation type="submission" date="2021-01" db="EMBL/GenBank/DDBJ databases">
        <title>WGS of actinomycetes isolated from Thailand.</title>
        <authorList>
            <person name="Thawai C."/>
        </authorList>
    </citation>
    <scope>NUCLEOTIDE SEQUENCE [LARGE SCALE GENOMIC DNA]</scope>
    <source>
        <strain evidence="1 2">CH5-8</strain>
    </source>
</reference>
<name>A0ABS1PDX9_9ACTN</name>
<sequence length="46" mass="4862">MKTILSPLTGSPSSSVRFAVTESDIRLDSLPDPSEVVRMVAFGPLG</sequence>
<protein>
    <recommendedName>
        <fullName evidence="3">Oxidoreductase</fullName>
    </recommendedName>
</protein>
<dbReference type="Proteomes" id="UP000621386">
    <property type="component" value="Unassembled WGS sequence"/>
</dbReference>
<keyword evidence="2" id="KW-1185">Reference proteome</keyword>
<evidence type="ECO:0000313" key="2">
    <source>
        <dbReference type="Proteomes" id="UP000621386"/>
    </source>
</evidence>
<accession>A0ABS1PDX9</accession>
<dbReference type="RefSeq" id="WP_201827858.1">
    <property type="nucleotide sequence ID" value="NZ_JAERRH010000047.1"/>
</dbReference>
<comment type="caution">
    <text evidence="1">The sequence shown here is derived from an EMBL/GenBank/DDBJ whole genome shotgun (WGS) entry which is preliminary data.</text>
</comment>